<dbReference type="SUPFAM" id="SSF53850">
    <property type="entry name" value="Periplasmic binding protein-like II"/>
    <property type="match status" value="1"/>
</dbReference>
<organism evidence="3 4">
    <name type="scientific">Fluctibacter halophilus</name>
    <dbReference type="NCBI Taxonomy" id="226011"/>
    <lineage>
        <taxon>Bacteria</taxon>
        <taxon>Pseudomonadati</taxon>
        <taxon>Pseudomonadota</taxon>
        <taxon>Gammaproteobacteria</taxon>
        <taxon>Alteromonadales</taxon>
        <taxon>Alteromonadaceae</taxon>
        <taxon>Fluctibacter</taxon>
    </lineage>
</organism>
<feature type="chain" id="PRO_5046819507" evidence="2">
    <location>
        <begin position="18"/>
        <end position="248"/>
    </location>
</feature>
<evidence type="ECO:0000256" key="1">
    <source>
        <dbReference type="ARBA" id="ARBA00010333"/>
    </source>
</evidence>
<evidence type="ECO:0000256" key="2">
    <source>
        <dbReference type="SAM" id="SignalP"/>
    </source>
</evidence>
<keyword evidence="4" id="KW-1185">Reference proteome</keyword>
<dbReference type="PANTHER" id="PTHR35936">
    <property type="entry name" value="MEMBRANE-BOUND LYTIC MUREIN TRANSGLYCOSYLASE F"/>
    <property type="match status" value="1"/>
</dbReference>
<feature type="signal peptide" evidence="2">
    <location>
        <begin position="1"/>
        <end position="17"/>
    </location>
</feature>
<comment type="caution">
    <text evidence="3">The sequence shown here is derived from an EMBL/GenBank/DDBJ whole genome shotgun (WGS) entry which is preliminary data.</text>
</comment>
<comment type="similarity">
    <text evidence="1">Belongs to the bacterial solute-binding protein 3 family.</text>
</comment>
<dbReference type="RefSeq" id="WP_229162506.1">
    <property type="nucleotide sequence ID" value="NZ_JAJEWP010000007.1"/>
</dbReference>
<reference evidence="3 4" key="1">
    <citation type="submission" date="2021-10" db="EMBL/GenBank/DDBJ databases">
        <title>Draft genome of Aestuariibacter halophilus JC2043.</title>
        <authorList>
            <person name="Emsley S.A."/>
            <person name="Pfannmuller K.M."/>
            <person name="Ushijima B."/>
            <person name="Saw J.H."/>
            <person name="Videau P."/>
        </authorList>
    </citation>
    <scope>NUCLEOTIDE SEQUENCE [LARGE SCALE GENOMIC DNA]</scope>
    <source>
        <strain evidence="3 4">JC2043</strain>
    </source>
</reference>
<name>A0ABS8GC89_9ALTE</name>
<gene>
    <name evidence="3" type="ORF">LJ739_17325</name>
</gene>
<dbReference type="PANTHER" id="PTHR35936:SF25">
    <property type="entry name" value="ABC TRANSPORTER SUBSTRATE-BINDING PROTEIN"/>
    <property type="match status" value="1"/>
</dbReference>
<dbReference type="Proteomes" id="UP001520878">
    <property type="component" value="Unassembled WGS sequence"/>
</dbReference>
<dbReference type="Gene3D" id="3.40.190.10">
    <property type="entry name" value="Periplasmic binding protein-like II"/>
    <property type="match status" value="2"/>
</dbReference>
<sequence>MAIFRCLAFLLISFSSAAQGQQKPIIYLYTYHDKPPFVVDLAARTGLYFDLAQRFNQLSEHYQFVTAYVPRKRLDVMIEQGRIDGVVLGANPLWFGDADQTRFFWLPPYFADQDEFVSLARQPFEYQGPESFVNTTVAAVAGYYYKGVNEAVSRGAALRIDTVSEESVLTLVKKGRADVGLVSRSVFKYLRRHDRVDDIYHFSAIPHDRFERQAFMPREDVIRCEALNRLFSRVLQDGSWSALVARYQ</sequence>
<evidence type="ECO:0000313" key="3">
    <source>
        <dbReference type="EMBL" id="MCC2618019.1"/>
    </source>
</evidence>
<protein>
    <submittedName>
        <fullName evidence="3">Transporter substrate-binding domain-containing protein</fullName>
    </submittedName>
</protein>
<evidence type="ECO:0000313" key="4">
    <source>
        <dbReference type="Proteomes" id="UP001520878"/>
    </source>
</evidence>
<keyword evidence="2" id="KW-0732">Signal</keyword>
<proteinExistence type="inferred from homology"/>
<accession>A0ABS8GC89</accession>
<dbReference type="EMBL" id="JAJEWP010000007">
    <property type="protein sequence ID" value="MCC2618019.1"/>
    <property type="molecule type" value="Genomic_DNA"/>
</dbReference>